<dbReference type="eggNOG" id="COG0457">
    <property type="taxonomic scope" value="Bacteria"/>
</dbReference>
<dbReference type="STRING" id="880073.Cabys_3737"/>
<evidence type="ECO:0000313" key="3">
    <source>
        <dbReference type="EMBL" id="APF20483.1"/>
    </source>
</evidence>
<accession>H1XP01</accession>
<keyword evidence="1" id="KW-0802">TPR repeat</keyword>
<dbReference type="Proteomes" id="UP000004671">
    <property type="component" value="Chromosome"/>
</dbReference>
<proteinExistence type="predicted"/>
<dbReference type="PaxDb" id="880073-Calab_1370"/>
<organism evidence="4 5">
    <name type="scientific">Caldithrix abyssi DSM 13497</name>
    <dbReference type="NCBI Taxonomy" id="880073"/>
    <lineage>
        <taxon>Bacteria</taxon>
        <taxon>Pseudomonadati</taxon>
        <taxon>Calditrichota</taxon>
        <taxon>Calditrichia</taxon>
        <taxon>Calditrichales</taxon>
        <taxon>Calditrichaceae</taxon>
        <taxon>Caldithrix</taxon>
    </lineage>
</organism>
<dbReference type="KEGG" id="caby:Cabys_3737"/>
<feature type="transmembrane region" description="Helical" evidence="2">
    <location>
        <begin position="12"/>
        <end position="33"/>
    </location>
</feature>
<evidence type="ECO:0000313" key="5">
    <source>
        <dbReference type="Proteomes" id="UP000004671"/>
    </source>
</evidence>
<keyword evidence="2" id="KW-0812">Transmembrane</keyword>
<dbReference type="OrthoDB" id="9769030at2"/>
<evidence type="ECO:0000313" key="4">
    <source>
        <dbReference type="EMBL" id="EHO40993.1"/>
    </source>
</evidence>
<protein>
    <submittedName>
        <fullName evidence="3">TPR repeat-containing protein</fullName>
    </submittedName>
    <submittedName>
        <fullName evidence="4">Tetratricopeptide TPR_1 repeat-containing protein</fullName>
    </submittedName>
</protein>
<dbReference type="EMBL" id="CM001402">
    <property type="protein sequence ID" value="EHO40993.1"/>
    <property type="molecule type" value="Genomic_DNA"/>
</dbReference>
<evidence type="ECO:0000313" key="6">
    <source>
        <dbReference type="Proteomes" id="UP000183868"/>
    </source>
</evidence>
<feature type="repeat" description="TPR" evidence="1">
    <location>
        <begin position="427"/>
        <end position="460"/>
    </location>
</feature>
<reference evidence="3 6" key="2">
    <citation type="submission" date="2016-11" db="EMBL/GenBank/DDBJ databases">
        <title>Genomic analysis of Caldithrix abyssi and proposal of a novel bacterial phylum Caldithrichaeota.</title>
        <authorList>
            <person name="Kublanov I."/>
            <person name="Sigalova O."/>
            <person name="Gavrilov S."/>
            <person name="Lebedinsky A."/>
            <person name="Ivanova N."/>
            <person name="Daum C."/>
            <person name="Reddy T."/>
            <person name="Klenk H.P."/>
            <person name="Goker M."/>
            <person name="Reva O."/>
            <person name="Miroshnichenko M."/>
            <person name="Kyprides N."/>
            <person name="Woyke T."/>
            <person name="Gelfand M."/>
        </authorList>
    </citation>
    <scope>NUCLEOTIDE SEQUENCE [LARGE SCALE GENOMIC DNA]</scope>
    <source>
        <strain evidence="3 6">LF13</strain>
    </source>
</reference>
<sequence>MGELISFLSSGIPGGIFLLFIVLFVINLSLFFLKNSELMSPATWKKNLITLNLAAFLFYAALWFITQPPKPQERVVVLPTQISDTLSLTPEEFLLTETFEKAALNNTNDRYLVHRWEWLFETIKPRQRSQYAEWQRTARALRPRFIVESRIENGQMTCLVLDVKKNKRVQIAGKKEQGVGWFIRRVDGELGLFKDTPSIPQIDRTILAARLALYNKDYARVLALVEGREDIPARTLKAAVLIEKGLQVDVDQERAKYVPIKNPDFEKAKQILVPIVKQRKNTPEIDLLMGRMLIREKEYTAAEMFLKKAYVEDPENSRVHFNLSFLLPDRLKDIGYNSRVQILKRAIYLDPGYRDAVYQLANEIYLSGRGTLGSIQEAINIINRFLEIHPGDPEMLSLLGTLYIKTNYVKKALPIYKALFEEFPDDSDSYYNLGVCYYMLDEYNTALPYFLKAIEMDRHLDSYLYVGMIYRKMGKLDSALKYFRERVARKTGDDDTYAKEAMAGIRSVLIQMEEEKIAAKADSSKQSSTHQRD</sequence>
<dbReference type="InParanoid" id="H1XP01"/>
<dbReference type="HOGENOM" id="CLU_510644_0_0_0"/>
<dbReference type="Proteomes" id="UP000183868">
    <property type="component" value="Chromosome"/>
</dbReference>
<dbReference type="AlphaFoldDB" id="H1XP01"/>
<dbReference type="PROSITE" id="PS50005">
    <property type="entry name" value="TPR"/>
    <property type="match status" value="2"/>
</dbReference>
<dbReference type="PANTHER" id="PTHR12558:SF13">
    <property type="entry name" value="CELL DIVISION CYCLE PROTEIN 27 HOMOLOG"/>
    <property type="match status" value="1"/>
</dbReference>
<dbReference type="SUPFAM" id="SSF81901">
    <property type="entry name" value="HCP-like"/>
    <property type="match status" value="1"/>
</dbReference>
<keyword evidence="2" id="KW-1133">Transmembrane helix</keyword>
<dbReference type="InterPro" id="IPR019734">
    <property type="entry name" value="TPR_rpt"/>
</dbReference>
<dbReference type="PANTHER" id="PTHR12558">
    <property type="entry name" value="CELL DIVISION CYCLE 16,23,27"/>
    <property type="match status" value="1"/>
</dbReference>
<dbReference type="Pfam" id="PF13181">
    <property type="entry name" value="TPR_8"/>
    <property type="match status" value="1"/>
</dbReference>
<name>H1XP01_CALAY</name>
<dbReference type="EMBL" id="CP018099">
    <property type="protein sequence ID" value="APF20483.1"/>
    <property type="molecule type" value="Genomic_DNA"/>
</dbReference>
<dbReference type="RefSeq" id="WP_006928075.1">
    <property type="nucleotide sequence ID" value="NZ_CM001402.1"/>
</dbReference>
<dbReference type="PROSITE" id="PS50293">
    <property type="entry name" value="TPR_REGION"/>
    <property type="match status" value="1"/>
</dbReference>
<dbReference type="Pfam" id="PF00515">
    <property type="entry name" value="TPR_1"/>
    <property type="match status" value="1"/>
</dbReference>
<feature type="repeat" description="TPR" evidence="1">
    <location>
        <begin position="393"/>
        <end position="426"/>
    </location>
</feature>
<dbReference type="InterPro" id="IPR011990">
    <property type="entry name" value="TPR-like_helical_dom_sf"/>
</dbReference>
<gene>
    <name evidence="3" type="ORF">Cabys_3737</name>
    <name evidence="4" type="ORF">Calab_1370</name>
</gene>
<evidence type="ECO:0000256" key="1">
    <source>
        <dbReference type="PROSITE-ProRule" id="PRU00339"/>
    </source>
</evidence>
<keyword evidence="2" id="KW-0472">Membrane</keyword>
<feature type="transmembrane region" description="Helical" evidence="2">
    <location>
        <begin position="48"/>
        <end position="65"/>
    </location>
</feature>
<dbReference type="Gene3D" id="1.25.40.10">
    <property type="entry name" value="Tetratricopeptide repeat domain"/>
    <property type="match status" value="2"/>
</dbReference>
<dbReference type="SMART" id="SM00028">
    <property type="entry name" value="TPR"/>
    <property type="match status" value="4"/>
</dbReference>
<evidence type="ECO:0000256" key="2">
    <source>
        <dbReference type="SAM" id="Phobius"/>
    </source>
</evidence>
<reference evidence="4 5" key="1">
    <citation type="submission" date="2011-09" db="EMBL/GenBank/DDBJ databases">
        <title>The permanent draft genome of Caldithrix abyssi DSM 13497.</title>
        <authorList>
            <consortium name="US DOE Joint Genome Institute (JGI-PGF)"/>
            <person name="Lucas S."/>
            <person name="Han J."/>
            <person name="Lapidus A."/>
            <person name="Bruce D."/>
            <person name="Goodwin L."/>
            <person name="Pitluck S."/>
            <person name="Peters L."/>
            <person name="Kyrpides N."/>
            <person name="Mavromatis K."/>
            <person name="Ivanova N."/>
            <person name="Mikhailova N."/>
            <person name="Chertkov O."/>
            <person name="Detter J.C."/>
            <person name="Tapia R."/>
            <person name="Han C."/>
            <person name="Land M."/>
            <person name="Hauser L."/>
            <person name="Markowitz V."/>
            <person name="Cheng J.-F."/>
            <person name="Hugenholtz P."/>
            <person name="Woyke T."/>
            <person name="Wu D."/>
            <person name="Spring S."/>
            <person name="Brambilla E."/>
            <person name="Klenk H.-P."/>
            <person name="Eisen J.A."/>
        </authorList>
    </citation>
    <scope>NUCLEOTIDE SEQUENCE [LARGE SCALE GENOMIC DNA]</scope>
    <source>
        <strain evidence="4 5">DSM 13497</strain>
    </source>
</reference>
<keyword evidence="5" id="KW-1185">Reference proteome</keyword>